<dbReference type="PANTHER" id="PTHR34390:SF2">
    <property type="entry name" value="SUCCINATE TRANSPORTER SUBUNIT YJJP-RELATED"/>
    <property type="match status" value="1"/>
</dbReference>
<dbReference type="GO" id="GO:0005886">
    <property type="term" value="C:plasma membrane"/>
    <property type="evidence" value="ECO:0007669"/>
    <property type="project" value="UniProtKB-SubCell"/>
</dbReference>
<comment type="caution">
    <text evidence="10">The sequence shown here is derived from an EMBL/GenBank/DDBJ whole genome shotgun (WGS) entry which is preliminary data.</text>
</comment>
<feature type="domain" description="Threonine/Serine exporter ThrE" evidence="9">
    <location>
        <begin position="296"/>
        <end position="433"/>
    </location>
</feature>
<dbReference type="GO" id="GO:0022857">
    <property type="term" value="F:transmembrane transporter activity"/>
    <property type="evidence" value="ECO:0007669"/>
    <property type="project" value="InterPro"/>
</dbReference>
<dbReference type="GO" id="GO:0015744">
    <property type="term" value="P:succinate transport"/>
    <property type="evidence" value="ECO:0007669"/>
    <property type="project" value="TreeGrafter"/>
</dbReference>
<evidence type="ECO:0000259" key="8">
    <source>
        <dbReference type="Pfam" id="PF06738"/>
    </source>
</evidence>
<keyword evidence="5 7" id="KW-0472">Membrane</keyword>
<feature type="transmembrane region" description="Helical" evidence="7">
    <location>
        <begin position="418"/>
        <end position="436"/>
    </location>
</feature>
<feature type="transmembrane region" description="Helical" evidence="7">
    <location>
        <begin position="250"/>
        <end position="271"/>
    </location>
</feature>
<feature type="transmembrane region" description="Helical" evidence="7">
    <location>
        <begin position="174"/>
        <end position="197"/>
    </location>
</feature>
<evidence type="ECO:0000256" key="2">
    <source>
        <dbReference type="ARBA" id="ARBA00022475"/>
    </source>
</evidence>
<feature type="domain" description="Threonine/serine exporter-like N-terminal" evidence="8">
    <location>
        <begin position="16"/>
        <end position="273"/>
    </location>
</feature>
<comment type="subcellular location">
    <subcellularLocation>
        <location evidence="1">Cell membrane</location>
        <topology evidence="1">Multi-pass membrane protein</topology>
    </subcellularLocation>
</comment>
<keyword evidence="4 7" id="KW-1133">Transmembrane helix</keyword>
<sequence>MEDRILKEKKIRRELDLLLRTGEVLVASGADTNRIIRNMHRTAAFLGLPEENLHIHVTYNMLQVNLSDEEHSLSKFQRCDKHGINMTAITEISQLSWKAIREDYSLDKYEEELEKINGKPRNYTVNQVAVGAGFACGGFCIQFGCDWTAFFYASIAAIVGFRLRAYLNEKGSNGYVNIGIAAFVSTLLAWLSTFISTPAVAQYLPEWLYAILHTDTPWHPLMACALFIVPGVPLINFVSDMIESHIQMGLSRAINTLLMVTAMSFGISMAITVCGVDNFVKDLSMTPHNTYISYSIAAAISAMGFSMIFNIPKRLLWVVAIGGIIAVCSRNFVNLGASNNNVGLDQGPIMASLVGSTLISVIAVKFVHVFHAPHQCLAIPSVIPMVPGVLMYRALFALIEMQGVVGELTEAFSNAVKASLIILCIAIGVAIPNIYARRWLMPMRKHKLNQLIAQRREKRIFEGLDPE</sequence>
<dbReference type="STRING" id="1602171.ST44_06155"/>
<dbReference type="Proteomes" id="UP000032046">
    <property type="component" value="Unassembled WGS sequence"/>
</dbReference>
<dbReference type="InterPro" id="IPR010619">
    <property type="entry name" value="ThrE-like_N"/>
</dbReference>
<keyword evidence="11" id="KW-1185">Reference proteome</keyword>
<evidence type="ECO:0000256" key="1">
    <source>
        <dbReference type="ARBA" id="ARBA00004651"/>
    </source>
</evidence>
<comment type="similarity">
    <text evidence="6">Belongs to the ThrE exporter (TC 2.A.79) family.</text>
</comment>
<gene>
    <name evidence="10" type="ORF">ST44_06155</name>
</gene>
<name>A0A0D0HDE4_9BACT</name>
<dbReference type="Pfam" id="PF12821">
    <property type="entry name" value="ThrE_2"/>
    <property type="match status" value="1"/>
</dbReference>
<feature type="transmembrane region" description="Helical" evidence="7">
    <location>
        <begin position="349"/>
        <end position="370"/>
    </location>
</feature>
<organism evidence="10 11">
    <name type="scientific">Prevotella pectinovora</name>
    <dbReference type="NCBI Taxonomy" id="1602169"/>
    <lineage>
        <taxon>Bacteria</taxon>
        <taxon>Pseudomonadati</taxon>
        <taxon>Bacteroidota</taxon>
        <taxon>Bacteroidia</taxon>
        <taxon>Bacteroidales</taxon>
        <taxon>Prevotellaceae</taxon>
        <taxon>Prevotella</taxon>
    </lineage>
</organism>
<proteinExistence type="inferred from homology"/>
<dbReference type="InterPro" id="IPR050539">
    <property type="entry name" value="ThrE_Dicarb/AminoAcid_Exp"/>
</dbReference>
<dbReference type="Pfam" id="PF06738">
    <property type="entry name" value="ThrE"/>
    <property type="match status" value="1"/>
</dbReference>
<evidence type="ECO:0000256" key="7">
    <source>
        <dbReference type="SAM" id="Phobius"/>
    </source>
</evidence>
<evidence type="ECO:0000313" key="10">
    <source>
        <dbReference type="EMBL" id="KIP62799.1"/>
    </source>
</evidence>
<evidence type="ECO:0000256" key="3">
    <source>
        <dbReference type="ARBA" id="ARBA00022692"/>
    </source>
</evidence>
<feature type="transmembrane region" description="Helical" evidence="7">
    <location>
        <begin position="123"/>
        <end position="144"/>
    </location>
</feature>
<accession>A0A0D0HDE4</accession>
<dbReference type="PANTHER" id="PTHR34390">
    <property type="entry name" value="UPF0442 PROTEIN YJJB-RELATED"/>
    <property type="match status" value="1"/>
</dbReference>
<dbReference type="AlphaFoldDB" id="A0A0D0HDE4"/>
<feature type="transmembrane region" description="Helical" evidence="7">
    <location>
        <begin position="291"/>
        <end position="309"/>
    </location>
</feature>
<evidence type="ECO:0000256" key="6">
    <source>
        <dbReference type="ARBA" id="ARBA00034125"/>
    </source>
</evidence>
<keyword evidence="2" id="KW-1003">Cell membrane</keyword>
<keyword evidence="3 7" id="KW-0812">Transmembrane</keyword>
<dbReference type="EMBL" id="JXQK01000051">
    <property type="protein sequence ID" value="KIP62799.1"/>
    <property type="molecule type" value="Genomic_DNA"/>
</dbReference>
<feature type="transmembrane region" description="Helical" evidence="7">
    <location>
        <begin position="316"/>
        <end position="337"/>
    </location>
</feature>
<dbReference type="InterPro" id="IPR024528">
    <property type="entry name" value="ThrE_2"/>
</dbReference>
<evidence type="ECO:0000256" key="5">
    <source>
        <dbReference type="ARBA" id="ARBA00023136"/>
    </source>
</evidence>
<evidence type="ECO:0000256" key="4">
    <source>
        <dbReference type="ARBA" id="ARBA00022989"/>
    </source>
</evidence>
<evidence type="ECO:0000313" key="11">
    <source>
        <dbReference type="Proteomes" id="UP000032046"/>
    </source>
</evidence>
<feature type="transmembrane region" description="Helical" evidence="7">
    <location>
        <begin position="150"/>
        <end position="167"/>
    </location>
</feature>
<evidence type="ECO:0000259" key="9">
    <source>
        <dbReference type="Pfam" id="PF12821"/>
    </source>
</evidence>
<reference evidence="10 11" key="1">
    <citation type="submission" date="2015-01" db="EMBL/GenBank/DDBJ databases">
        <title>Comparative genomics of non-oral Prevotella species.</title>
        <authorList>
            <person name="Accetto T."/>
            <person name="Nograsek B."/>
            <person name="Avgustin G."/>
        </authorList>
    </citation>
    <scope>NUCLEOTIDE SEQUENCE [LARGE SCALE GENOMIC DNA]</scope>
    <source>
        <strain evidence="10 11">P5-119</strain>
    </source>
</reference>
<feature type="transmembrane region" description="Helical" evidence="7">
    <location>
        <begin position="377"/>
        <end position="398"/>
    </location>
</feature>
<protein>
    <submittedName>
        <fullName evidence="10">Membrane protein</fullName>
    </submittedName>
</protein>
<feature type="transmembrane region" description="Helical" evidence="7">
    <location>
        <begin position="217"/>
        <end position="238"/>
    </location>
</feature>
<dbReference type="RefSeq" id="WP_042518961.1">
    <property type="nucleotide sequence ID" value="NZ_JXQK01000051.1"/>
</dbReference>